<dbReference type="EMBL" id="BSTX01000002">
    <property type="protein sequence ID" value="GLZ79229.1"/>
    <property type="molecule type" value="Genomic_DNA"/>
</dbReference>
<dbReference type="SUPFAM" id="SSF53300">
    <property type="entry name" value="vWA-like"/>
    <property type="match status" value="1"/>
</dbReference>
<dbReference type="PROSITE" id="PS50234">
    <property type="entry name" value="VWFA"/>
    <property type="match status" value="1"/>
</dbReference>
<evidence type="ECO:0000313" key="3">
    <source>
        <dbReference type="Proteomes" id="UP001165079"/>
    </source>
</evidence>
<organism evidence="2 3">
    <name type="scientific">Actinorhabdospora filicis</name>
    <dbReference type="NCBI Taxonomy" id="1785913"/>
    <lineage>
        <taxon>Bacteria</taxon>
        <taxon>Bacillati</taxon>
        <taxon>Actinomycetota</taxon>
        <taxon>Actinomycetes</taxon>
        <taxon>Micromonosporales</taxon>
        <taxon>Micromonosporaceae</taxon>
        <taxon>Actinorhabdospora</taxon>
    </lineage>
</organism>
<dbReference type="AlphaFoldDB" id="A0A9W6SLN1"/>
<dbReference type="SMART" id="SM00327">
    <property type="entry name" value="VWA"/>
    <property type="match status" value="1"/>
</dbReference>
<name>A0A9W6SLN1_9ACTN</name>
<evidence type="ECO:0000259" key="1">
    <source>
        <dbReference type="PROSITE" id="PS50234"/>
    </source>
</evidence>
<keyword evidence="3" id="KW-1185">Reference proteome</keyword>
<proteinExistence type="predicted"/>
<protein>
    <submittedName>
        <fullName evidence="2">VWA domain-containing protein</fullName>
    </submittedName>
</protein>
<dbReference type="RefSeq" id="WP_285664349.1">
    <property type="nucleotide sequence ID" value="NZ_BSTX01000002.1"/>
</dbReference>
<dbReference type="Pfam" id="PF13768">
    <property type="entry name" value="VWA_3"/>
    <property type="match status" value="1"/>
</dbReference>
<accession>A0A9W6SLN1</accession>
<feature type="domain" description="VWFA" evidence="1">
    <location>
        <begin position="43"/>
        <end position="221"/>
    </location>
</feature>
<dbReference type="InterPro" id="IPR036465">
    <property type="entry name" value="vWFA_dom_sf"/>
</dbReference>
<dbReference type="Gene3D" id="2.60.40.3670">
    <property type="match status" value="1"/>
</dbReference>
<dbReference type="PANTHER" id="PTHR45737:SF6">
    <property type="entry name" value="VON WILLEBRAND FACTOR A DOMAIN-CONTAINING PROTEIN 5A"/>
    <property type="match status" value="1"/>
</dbReference>
<sequence>MDDARFAISAHYNDFLSPDTTRVDAVITVTAERGPSAPVIPAAQVLLIDRSGSMAGARIEAARQAAAAAVRTMPDGTLFAIVSGGDDARNVYPGKGLAVAERSTREAALKAIRLISADSLTHMSTWLAEARELLRGARATVKHAILLTDGENGEARGVLEKTLRACKGEFVCDARGVGEDWRATELRLISDTLGGSADGLVDPSGLAAEFASITAATVARIAGDVSLRLWTPPDATIVSLREVWPRARDLGEPRRVDRFTRDHPTGAWGAESRDYHLVASLPSGPVGDERLLARVAVVVDGELRAQALITAERTTDVRLAAAIDPKVAHYRDQRVLATAIRAGLAAHRSGDTVTAAAELGRAVRLAASSGNREALTTLAALVEIDDAEQGRVRLSAKARSSDIEVAELRADRAARPLN</sequence>
<comment type="caution">
    <text evidence="2">The sequence shown here is derived from an EMBL/GenBank/DDBJ whole genome shotgun (WGS) entry which is preliminary data.</text>
</comment>
<dbReference type="Proteomes" id="UP001165079">
    <property type="component" value="Unassembled WGS sequence"/>
</dbReference>
<dbReference type="PANTHER" id="PTHR45737">
    <property type="entry name" value="VON WILLEBRAND FACTOR A DOMAIN-CONTAINING PROTEIN 5A"/>
    <property type="match status" value="1"/>
</dbReference>
<dbReference type="InterPro" id="IPR002035">
    <property type="entry name" value="VWF_A"/>
</dbReference>
<gene>
    <name evidence="2" type="ORF">Afil01_40360</name>
</gene>
<dbReference type="Gene3D" id="3.40.50.410">
    <property type="entry name" value="von Willebrand factor, type A domain"/>
    <property type="match status" value="1"/>
</dbReference>
<evidence type="ECO:0000313" key="2">
    <source>
        <dbReference type="EMBL" id="GLZ79229.1"/>
    </source>
</evidence>
<dbReference type="Gene3D" id="1.20.120.1690">
    <property type="match status" value="1"/>
</dbReference>
<reference evidence="2" key="1">
    <citation type="submission" date="2023-03" db="EMBL/GenBank/DDBJ databases">
        <title>Actinorhabdospora filicis NBRC 111898.</title>
        <authorList>
            <person name="Ichikawa N."/>
            <person name="Sato H."/>
            <person name="Tonouchi N."/>
        </authorList>
    </citation>
    <scope>NUCLEOTIDE SEQUENCE</scope>
    <source>
        <strain evidence="2">NBRC 111898</strain>
    </source>
</reference>